<sequence length="271" mass="29702">MIISILIAPRTSLTELNQYKLRVRLKEQGSGIKELTLKTFNATDLNVTDIPIPVQGLLPALRLKRMYEDGVLYDHHDLPFTPDATGKVFNASTPTFDNRLFAESVQKLRPGAQPVVFSYLIDENQRVHMLLYGRTILVSADDNQVTPLVSLHTMPSEDAHAPLKASLSTMSNAEMSSIRANAIVNPSSANGETSKATSADSAVHSSHKPPPSRPHNVLFGLIFVETFLVLLLFSLYWDAWSTINTQQARLAAYGAGGEAVCKYLYSDTSGG</sequence>
<dbReference type="EMBL" id="KQ241741">
    <property type="protein sequence ID" value="KNC84769.1"/>
    <property type="molecule type" value="Genomic_DNA"/>
</dbReference>
<proteinExistence type="predicted"/>
<reference evidence="3 4" key="1">
    <citation type="submission" date="2011-02" db="EMBL/GenBank/DDBJ databases">
        <title>The Genome Sequence of Sphaeroforma arctica JP610.</title>
        <authorList>
            <consortium name="The Broad Institute Genome Sequencing Platform"/>
            <person name="Russ C."/>
            <person name="Cuomo C."/>
            <person name="Young S.K."/>
            <person name="Zeng Q."/>
            <person name="Gargeya S."/>
            <person name="Alvarado L."/>
            <person name="Berlin A."/>
            <person name="Chapman S.B."/>
            <person name="Chen Z."/>
            <person name="Freedman E."/>
            <person name="Gellesch M."/>
            <person name="Goldberg J."/>
            <person name="Griggs A."/>
            <person name="Gujja S."/>
            <person name="Heilman E."/>
            <person name="Heiman D."/>
            <person name="Howarth C."/>
            <person name="Mehta T."/>
            <person name="Neiman D."/>
            <person name="Pearson M."/>
            <person name="Roberts A."/>
            <person name="Saif S."/>
            <person name="Shea T."/>
            <person name="Shenoy N."/>
            <person name="Sisk P."/>
            <person name="Stolte C."/>
            <person name="Sykes S."/>
            <person name="White J."/>
            <person name="Yandava C."/>
            <person name="Burger G."/>
            <person name="Gray M.W."/>
            <person name="Holland P.W.H."/>
            <person name="King N."/>
            <person name="Lang F.B.F."/>
            <person name="Roger A.J."/>
            <person name="Ruiz-Trillo I."/>
            <person name="Haas B."/>
            <person name="Nusbaum C."/>
            <person name="Birren B."/>
        </authorList>
    </citation>
    <scope>NUCLEOTIDE SEQUENCE [LARGE SCALE GENOMIC DNA]</scope>
    <source>
        <strain evidence="3 4">JP610</strain>
    </source>
</reference>
<dbReference type="GeneID" id="25903515"/>
<evidence type="ECO:0000313" key="4">
    <source>
        <dbReference type="Proteomes" id="UP000054560"/>
    </source>
</evidence>
<feature type="transmembrane region" description="Helical" evidence="2">
    <location>
        <begin position="217"/>
        <end position="237"/>
    </location>
</feature>
<evidence type="ECO:0000313" key="3">
    <source>
        <dbReference type="EMBL" id="KNC84769.1"/>
    </source>
</evidence>
<keyword evidence="4" id="KW-1185">Reference proteome</keyword>
<gene>
    <name evidence="3" type="ORF">SARC_03011</name>
</gene>
<dbReference type="RefSeq" id="XP_014158671.1">
    <property type="nucleotide sequence ID" value="XM_014303196.1"/>
</dbReference>
<name>A0A0L0G773_9EUKA</name>
<keyword evidence="2" id="KW-0812">Transmembrane</keyword>
<evidence type="ECO:0000256" key="1">
    <source>
        <dbReference type="SAM" id="MobiDB-lite"/>
    </source>
</evidence>
<keyword evidence="2" id="KW-0472">Membrane</keyword>
<evidence type="ECO:0000256" key="2">
    <source>
        <dbReference type="SAM" id="Phobius"/>
    </source>
</evidence>
<dbReference type="Proteomes" id="UP000054560">
    <property type="component" value="Unassembled WGS sequence"/>
</dbReference>
<feature type="compositionally biased region" description="Polar residues" evidence="1">
    <location>
        <begin position="186"/>
        <end position="200"/>
    </location>
</feature>
<dbReference type="AlphaFoldDB" id="A0A0L0G773"/>
<accession>A0A0L0G773</accession>
<feature type="region of interest" description="Disordered" evidence="1">
    <location>
        <begin position="186"/>
        <end position="212"/>
    </location>
</feature>
<protein>
    <submittedName>
        <fullName evidence="3">Uncharacterized protein</fullName>
    </submittedName>
</protein>
<organism evidence="3 4">
    <name type="scientific">Sphaeroforma arctica JP610</name>
    <dbReference type="NCBI Taxonomy" id="667725"/>
    <lineage>
        <taxon>Eukaryota</taxon>
        <taxon>Ichthyosporea</taxon>
        <taxon>Ichthyophonida</taxon>
        <taxon>Sphaeroforma</taxon>
    </lineage>
</organism>
<keyword evidence="2" id="KW-1133">Transmembrane helix</keyword>